<dbReference type="Proteomes" id="UP000503440">
    <property type="component" value="Chromosome"/>
</dbReference>
<proteinExistence type="predicted"/>
<evidence type="ECO:0000259" key="2">
    <source>
        <dbReference type="Pfam" id="PF00892"/>
    </source>
</evidence>
<sequence length="295" mass="32221">MASTWILFTLMAAFMQAWRNAFQKQLSMTVDVYGVTLARFIFALPFAVGYLSFLYLQQPVATPVSFSGKFWLYIAVAAFSQILATILMVQLFKQKNYAIGVGLAKSEAILAALIGVALLGEYLSPLGWVGVVLGGVAVFLLSKGPAHTKLSVSTLAIGVGSGLSFAITSLLVREASLELENLPFLHLAGWVLCFVIGLQCISMLLYLALFSRYTLQSMWQRLGLTFKVSICSFLASLGWFSAMSMQTVALVKTLGQIEILFSLLISAFFFKEKLARTDHLGLVLVVIAAMLVIWA</sequence>
<dbReference type="EMBL" id="CP044455">
    <property type="protein sequence ID" value="QIC70211.1"/>
    <property type="molecule type" value="Genomic_DNA"/>
</dbReference>
<feature type="transmembrane region" description="Helical" evidence="1">
    <location>
        <begin position="109"/>
        <end position="140"/>
    </location>
</feature>
<feature type="transmembrane region" description="Helical" evidence="1">
    <location>
        <begin position="222"/>
        <end position="242"/>
    </location>
</feature>
<dbReference type="AlphaFoldDB" id="A0A6C0Y1Y8"/>
<feature type="domain" description="EamA" evidence="2">
    <location>
        <begin position="157"/>
        <end position="293"/>
    </location>
</feature>
<dbReference type="SUPFAM" id="SSF103481">
    <property type="entry name" value="Multidrug resistance efflux transporter EmrE"/>
    <property type="match status" value="2"/>
</dbReference>
<name>A0A6C0Y1Y8_9GAMM</name>
<evidence type="ECO:0000313" key="3">
    <source>
        <dbReference type="EMBL" id="QIC70211.1"/>
    </source>
</evidence>
<accession>A0A6C0Y1Y8</accession>
<dbReference type="RefSeq" id="WP_163145790.1">
    <property type="nucleotide sequence ID" value="NZ_CP044455.1"/>
</dbReference>
<dbReference type="Pfam" id="PF00892">
    <property type="entry name" value="EamA"/>
    <property type="match status" value="2"/>
</dbReference>
<protein>
    <submittedName>
        <fullName evidence="3">EamA family transporter</fullName>
    </submittedName>
</protein>
<feature type="transmembrane region" description="Helical" evidence="1">
    <location>
        <begin position="184"/>
        <end position="210"/>
    </location>
</feature>
<feature type="transmembrane region" description="Helical" evidence="1">
    <location>
        <begin position="152"/>
        <end position="172"/>
    </location>
</feature>
<keyword evidence="1" id="KW-0472">Membrane</keyword>
<evidence type="ECO:0000313" key="4">
    <source>
        <dbReference type="Proteomes" id="UP000503440"/>
    </source>
</evidence>
<dbReference type="GO" id="GO:0016020">
    <property type="term" value="C:membrane"/>
    <property type="evidence" value="ECO:0007669"/>
    <property type="project" value="InterPro"/>
</dbReference>
<keyword evidence="1" id="KW-1133">Transmembrane helix</keyword>
<evidence type="ECO:0000256" key="1">
    <source>
        <dbReference type="SAM" id="Phobius"/>
    </source>
</evidence>
<feature type="domain" description="EamA" evidence="2">
    <location>
        <begin position="4"/>
        <end position="142"/>
    </location>
</feature>
<feature type="transmembrane region" description="Helical" evidence="1">
    <location>
        <begin position="277"/>
        <end position="294"/>
    </location>
</feature>
<dbReference type="InterPro" id="IPR000620">
    <property type="entry name" value="EamA_dom"/>
</dbReference>
<feature type="transmembrane region" description="Helical" evidence="1">
    <location>
        <begin position="70"/>
        <end position="89"/>
    </location>
</feature>
<keyword evidence="1" id="KW-0812">Transmembrane</keyword>
<organism evidence="3 4">
    <name type="scientific">Acinetobacter indicus</name>
    <dbReference type="NCBI Taxonomy" id="756892"/>
    <lineage>
        <taxon>Bacteria</taxon>
        <taxon>Pseudomonadati</taxon>
        <taxon>Pseudomonadota</taxon>
        <taxon>Gammaproteobacteria</taxon>
        <taxon>Moraxellales</taxon>
        <taxon>Moraxellaceae</taxon>
        <taxon>Acinetobacter</taxon>
    </lineage>
</organism>
<reference evidence="3 4" key="1">
    <citation type="submission" date="2019-09" db="EMBL/GenBank/DDBJ databases">
        <title>Non-baumannii Acinetobacter spp. carrying blaNDM-1 isolated in China.</title>
        <authorList>
            <person name="Cui C."/>
            <person name="Chen C."/>
            <person name="Sun J."/>
            <person name="Liu Y."/>
        </authorList>
    </citation>
    <scope>NUCLEOTIDE SEQUENCE [LARGE SCALE GENOMIC DNA]</scope>
    <source>
        <strain evidence="3 4">B18</strain>
    </source>
</reference>
<dbReference type="InterPro" id="IPR037185">
    <property type="entry name" value="EmrE-like"/>
</dbReference>
<feature type="transmembrane region" description="Helical" evidence="1">
    <location>
        <begin position="37"/>
        <end position="58"/>
    </location>
</feature>
<feature type="transmembrane region" description="Helical" evidence="1">
    <location>
        <begin position="248"/>
        <end position="270"/>
    </location>
</feature>
<gene>
    <name evidence="3" type="ORF">FSC09_07205</name>
</gene>